<evidence type="ECO:0000256" key="3">
    <source>
        <dbReference type="ARBA" id="ARBA00022692"/>
    </source>
</evidence>
<dbReference type="Proteomes" id="UP001163152">
    <property type="component" value="Chromosome"/>
</dbReference>
<dbReference type="AlphaFoldDB" id="A0A9E8ZCM7"/>
<evidence type="ECO:0000256" key="4">
    <source>
        <dbReference type="ARBA" id="ARBA00022989"/>
    </source>
</evidence>
<dbReference type="PANTHER" id="PTHR39083:SF1">
    <property type="entry name" value="CYCLIC DI-GMP-BINDING PROTEIN"/>
    <property type="match status" value="1"/>
</dbReference>
<keyword evidence="4 7" id="KW-1133">Transmembrane helix</keyword>
<feature type="region of interest" description="Disordered" evidence="6">
    <location>
        <begin position="69"/>
        <end position="92"/>
    </location>
</feature>
<evidence type="ECO:0000256" key="7">
    <source>
        <dbReference type="SAM" id="Phobius"/>
    </source>
</evidence>
<feature type="transmembrane region" description="Helical" evidence="7">
    <location>
        <begin position="43"/>
        <end position="63"/>
    </location>
</feature>
<protein>
    <submittedName>
        <fullName evidence="8">Cellulose biosynthesis cyclic di-GMP-binding regulatory protein BcsB</fullName>
    </submittedName>
</protein>
<reference evidence="8" key="1">
    <citation type="submission" date="2022-12" db="EMBL/GenBank/DDBJ databases">
        <title>Polyphasic identification of a Novel Hot-Spring Cyanobacterium Ocullathermofonsia sinensis gen nov. sp. nov. and Genomic Insights on its Adaptations to the Thermal Habitat.</title>
        <authorList>
            <person name="Daroch M."/>
            <person name="Tang J."/>
            <person name="Jiang Y."/>
        </authorList>
    </citation>
    <scope>NUCLEOTIDE SEQUENCE</scope>
    <source>
        <strain evidence="8">PKUAC-SCTA174</strain>
    </source>
</reference>
<dbReference type="InterPro" id="IPR018513">
    <property type="entry name" value="Cell_synthase_bac"/>
</dbReference>
<dbReference type="RefSeq" id="WP_268610362.1">
    <property type="nucleotide sequence ID" value="NZ_CP113797.1"/>
</dbReference>
<sequence length="810" mass="90343">MKYRHRSTRSSARDRLLRNRISGHDISCKSHHRVSRSIVSQKLAILLTCVLTSSLIAVTLPLISTAQAQREPEPASISQPSPSTSLSPSPTYVLPSSTDVPVVEPPAGGQYVLEFNRSPVVGNRLRLESIYDEVRLGFTRPRNWTPENVQVLLRYRHSAALYASRSNLTVLVNGTSIGSVPLNKPRGEIGSVTLSVPKDLIQDYNEVVVAALQNNSPTCTQDPYDPSLWSEILPDSKIVFDFQPQPVAMDFNRYPYPVYDTLSLQTNQVAYLQPETLNEAWLTAATRYHASLGRVADYRALDTRLVQSLDEVEETDRLVIIGTPENQAALSSLDLPLPLQNGRILDAEQKVLPPDVGVLMLTTTADRRVPVLVATGNGDAGVTKAVQFLVQAQDQKIGTGNVIFVEQVNEIPSPALREWPNYLPIEDSFKLADLRSFNGEPYNDVTVRGSHAPALEFDFRALPDDQFLPGSSMILRYSYGPQTNPVTSLVEVELDGIPLDGRRLTSTNGANRQEFRLDLPTDRIKPNSKMQVNFRLDPRERRSCSRVTDQQLWGTIHADTSFSLQRQNVVRLPDLELFRYGYPFAAPQDLSATAMVVPDQPSDADLLLLLEASERLGRLSKADSIKLNAYRASQLPPEARNQAHLIAIGTQAQFPFPEAFQGSGFALNAASVRQWQQSQIQTNPDRGGVVKQMVSPWNQERVLLVLTGQTDAGLEQVRHLIGQDPLFYQLEGDTVLISANRDNPSPYEANDYNLEFLQESPQRQIVGDQRSWWLLLRSNWFILVPAVVVAALFLYGVAQLYLKRVAVQQR</sequence>
<dbReference type="GO" id="GO:0005886">
    <property type="term" value="C:plasma membrane"/>
    <property type="evidence" value="ECO:0007669"/>
    <property type="project" value="UniProtKB-SubCell"/>
</dbReference>
<evidence type="ECO:0000313" key="8">
    <source>
        <dbReference type="EMBL" id="WAL60457.1"/>
    </source>
</evidence>
<dbReference type="KEGG" id="tsin:OXH18_00245"/>
<evidence type="ECO:0000313" key="9">
    <source>
        <dbReference type="Proteomes" id="UP001163152"/>
    </source>
</evidence>
<proteinExistence type="predicted"/>
<dbReference type="Pfam" id="PF03170">
    <property type="entry name" value="BcsB"/>
    <property type="match status" value="1"/>
</dbReference>
<gene>
    <name evidence="8" type="ORF">OXH18_00245</name>
</gene>
<organism evidence="8 9">
    <name type="scientific">Thermocoleostomius sinensis A174</name>
    <dbReference type="NCBI Taxonomy" id="2016057"/>
    <lineage>
        <taxon>Bacteria</taxon>
        <taxon>Bacillati</taxon>
        <taxon>Cyanobacteriota</taxon>
        <taxon>Cyanophyceae</taxon>
        <taxon>Oculatellales</taxon>
        <taxon>Oculatellaceae</taxon>
        <taxon>Thermocoleostomius</taxon>
    </lineage>
</organism>
<keyword evidence="3 7" id="KW-0812">Transmembrane</keyword>
<evidence type="ECO:0000256" key="5">
    <source>
        <dbReference type="ARBA" id="ARBA00023136"/>
    </source>
</evidence>
<dbReference type="EMBL" id="CP113797">
    <property type="protein sequence ID" value="WAL60457.1"/>
    <property type="molecule type" value="Genomic_DNA"/>
</dbReference>
<accession>A0A9E8ZCM7</accession>
<evidence type="ECO:0000256" key="1">
    <source>
        <dbReference type="ARBA" id="ARBA00004162"/>
    </source>
</evidence>
<evidence type="ECO:0000256" key="2">
    <source>
        <dbReference type="ARBA" id="ARBA00022475"/>
    </source>
</evidence>
<dbReference type="Gene3D" id="2.60.120.260">
    <property type="entry name" value="Galactose-binding domain-like"/>
    <property type="match status" value="2"/>
</dbReference>
<keyword evidence="2" id="KW-1003">Cell membrane</keyword>
<name>A0A9E8ZCM7_9CYAN</name>
<comment type="subcellular location">
    <subcellularLocation>
        <location evidence="1">Cell membrane</location>
        <topology evidence="1">Single-pass membrane protein</topology>
    </subcellularLocation>
</comment>
<keyword evidence="9" id="KW-1185">Reference proteome</keyword>
<dbReference type="PANTHER" id="PTHR39083">
    <property type="entry name" value="CYCLIC DI-GMP-BINDING PROTEIN"/>
    <property type="match status" value="1"/>
</dbReference>
<keyword evidence="5 7" id="KW-0472">Membrane</keyword>
<feature type="compositionally biased region" description="Low complexity" evidence="6">
    <location>
        <begin position="74"/>
        <end position="92"/>
    </location>
</feature>
<evidence type="ECO:0000256" key="6">
    <source>
        <dbReference type="SAM" id="MobiDB-lite"/>
    </source>
</evidence>
<dbReference type="GO" id="GO:0006011">
    <property type="term" value="P:UDP-alpha-D-glucose metabolic process"/>
    <property type="evidence" value="ECO:0007669"/>
    <property type="project" value="InterPro"/>
</dbReference>
<feature type="transmembrane region" description="Helical" evidence="7">
    <location>
        <begin position="780"/>
        <end position="802"/>
    </location>
</feature>